<evidence type="ECO:0000256" key="2">
    <source>
        <dbReference type="ARBA" id="ARBA00023125"/>
    </source>
</evidence>
<evidence type="ECO:0000313" key="6">
    <source>
        <dbReference type="Proteomes" id="UP000272400"/>
    </source>
</evidence>
<evidence type="ECO:0000259" key="4">
    <source>
        <dbReference type="PROSITE" id="PS50949"/>
    </source>
</evidence>
<dbReference type="InterPro" id="IPR036388">
    <property type="entry name" value="WH-like_DNA-bd_sf"/>
</dbReference>
<dbReference type="SMART" id="SM00345">
    <property type="entry name" value="HTH_GNTR"/>
    <property type="match status" value="2"/>
</dbReference>
<dbReference type="SUPFAM" id="SSF46785">
    <property type="entry name" value="Winged helix' DNA-binding domain"/>
    <property type="match status" value="2"/>
</dbReference>
<reference evidence="5 6" key="1">
    <citation type="submission" date="2018-11" db="EMBL/GenBank/DDBJ databases">
        <title>Sequencing the genomes of 1000 actinobacteria strains.</title>
        <authorList>
            <person name="Klenk H.-P."/>
        </authorList>
    </citation>
    <scope>NUCLEOTIDE SEQUENCE [LARGE SCALE GENOMIC DNA]</scope>
    <source>
        <strain evidence="5 6">DSM 44254</strain>
    </source>
</reference>
<feature type="domain" description="HTH gntR-type" evidence="4">
    <location>
        <begin position="9"/>
        <end position="79"/>
    </location>
</feature>
<dbReference type="Pfam" id="PF07729">
    <property type="entry name" value="FCD"/>
    <property type="match status" value="2"/>
</dbReference>
<evidence type="ECO:0000313" key="5">
    <source>
        <dbReference type="EMBL" id="ROO87887.1"/>
    </source>
</evidence>
<dbReference type="PROSITE" id="PS50949">
    <property type="entry name" value="HTH_GNTR"/>
    <property type="match status" value="2"/>
</dbReference>
<dbReference type="Gene3D" id="1.20.120.530">
    <property type="entry name" value="GntR ligand-binding domain-like"/>
    <property type="match status" value="2"/>
</dbReference>
<dbReference type="SMART" id="SM00895">
    <property type="entry name" value="FCD"/>
    <property type="match status" value="2"/>
</dbReference>
<accession>A0A3N1D2X0</accession>
<organism evidence="5 6">
    <name type="scientific">Actinocorallia herbida</name>
    <dbReference type="NCBI Taxonomy" id="58109"/>
    <lineage>
        <taxon>Bacteria</taxon>
        <taxon>Bacillati</taxon>
        <taxon>Actinomycetota</taxon>
        <taxon>Actinomycetes</taxon>
        <taxon>Streptosporangiales</taxon>
        <taxon>Thermomonosporaceae</taxon>
        <taxon>Actinocorallia</taxon>
    </lineage>
</organism>
<keyword evidence="2" id="KW-0238">DNA-binding</keyword>
<dbReference type="PANTHER" id="PTHR43537:SF5">
    <property type="entry name" value="UXU OPERON TRANSCRIPTIONAL REGULATOR"/>
    <property type="match status" value="1"/>
</dbReference>
<feature type="domain" description="HTH gntR-type" evidence="4">
    <location>
        <begin position="239"/>
        <end position="309"/>
    </location>
</feature>
<dbReference type="RefSeq" id="WP_123667119.1">
    <property type="nucleotide sequence ID" value="NZ_RJKE01000001.1"/>
</dbReference>
<protein>
    <submittedName>
        <fullName evidence="5">GntR family transcriptional regulator</fullName>
    </submittedName>
</protein>
<comment type="caution">
    <text evidence="5">The sequence shown here is derived from an EMBL/GenBank/DDBJ whole genome shotgun (WGS) entry which is preliminary data.</text>
</comment>
<proteinExistence type="predicted"/>
<evidence type="ECO:0000256" key="1">
    <source>
        <dbReference type="ARBA" id="ARBA00023015"/>
    </source>
</evidence>
<dbReference type="GO" id="GO:0003700">
    <property type="term" value="F:DNA-binding transcription factor activity"/>
    <property type="evidence" value="ECO:0007669"/>
    <property type="project" value="InterPro"/>
</dbReference>
<gene>
    <name evidence="5" type="ORF">EDD29_5535</name>
</gene>
<keyword evidence="3" id="KW-0804">Transcription</keyword>
<dbReference type="EMBL" id="RJKE01000001">
    <property type="protein sequence ID" value="ROO87887.1"/>
    <property type="molecule type" value="Genomic_DNA"/>
</dbReference>
<dbReference type="SUPFAM" id="SSF48008">
    <property type="entry name" value="GntR ligand-binding domain-like"/>
    <property type="match status" value="2"/>
</dbReference>
<keyword evidence="1" id="KW-0805">Transcription regulation</keyword>
<sequence>MAAVGMRPETLAARLARLIENEVIALGWPVGRNLGAEPHLQDRFGVSRSVLREAVRLVEHHQVAAMRRGPGGGLFVTAPETSAPTRAALIYLGHVGTTIEQVVHTRLLLEPHAAALAAARLTEDGVTRLRAAAHDDNTAERWSDPIHTLLGELSGNPALRLFIDILIRLNSRYTVPSGPVAEAAIETARLDHGQIVDAVIAGDSSLAEIHLTAHLAKVEEWLGRTEAVWPMEIEPPPEGKRAEVLADQMGREISDGALPAGTVLGSEAGLLERYGASRAVFREAVRLLEYHSVARTRRGPGGGLVVAEPDPGATVETMALYLDYQGVTGEDLRVVRDAIELGALRLVMARRTDPEVAGRLRAAIARTSEPAADGRSPADLFHTELTELAGNPVLTLFQRILTELWIRHSAGQIPALPAQETAAQVAHIHERVLSALLDGDEILARHRMRRHLEALTTWWH</sequence>
<dbReference type="InterPro" id="IPR000524">
    <property type="entry name" value="Tscrpt_reg_HTH_GntR"/>
</dbReference>
<keyword evidence="6" id="KW-1185">Reference proteome</keyword>
<dbReference type="Proteomes" id="UP000272400">
    <property type="component" value="Unassembled WGS sequence"/>
</dbReference>
<name>A0A3N1D2X0_9ACTN</name>
<dbReference type="AlphaFoldDB" id="A0A3N1D2X0"/>
<evidence type="ECO:0000256" key="3">
    <source>
        <dbReference type="ARBA" id="ARBA00023163"/>
    </source>
</evidence>
<dbReference type="InterPro" id="IPR008920">
    <property type="entry name" value="TF_FadR/GntR_C"/>
</dbReference>
<dbReference type="InterPro" id="IPR011711">
    <property type="entry name" value="GntR_C"/>
</dbReference>
<dbReference type="PANTHER" id="PTHR43537">
    <property type="entry name" value="TRANSCRIPTIONAL REGULATOR, GNTR FAMILY"/>
    <property type="match status" value="1"/>
</dbReference>
<dbReference type="GO" id="GO:0003677">
    <property type="term" value="F:DNA binding"/>
    <property type="evidence" value="ECO:0007669"/>
    <property type="project" value="UniProtKB-KW"/>
</dbReference>
<dbReference type="InterPro" id="IPR036390">
    <property type="entry name" value="WH_DNA-bd_sf"/>
</dbReference>
<dbReference type="OrthoDB" id="3575876at2"/>
<dbReference type="Gene3D" id="1.10.10.10">
    <property type="entry name" value="Winged helix-like DNA-binding domain superfamily/Winged helix DNA-binding domain"/>
    <property type="match status" value="2"/>
</dbReference>